<evidence type="ECO:0000256" key="5">
    <source>
        <dbReference type="ARBA" id="ARBA00022598"/>
    </source>
</evidence>
<evidence type="ECO:0000256" key="2">
    <source>
        <dbReference type="ARBA" id="ARBA00008226"/>
    </source>
</evidence>
<dbReference type="Pfam" id="PF01336">
    <property type="entry name" value="tRNA_anti-codon"/>
    <property type="match status" value="1"/>
</dbReference>
<dbReference type="InterPro" id="IPR012340">
    <property type="entry name" value="NA-bd_OB-fold"/>
</dbReference>
<evidence type="ECO:0000256" key="1">
    <source>
        <dbReference type="ARBA" id="ARBA00004496"/>
    </source>
</evidence>
<evidence type="ECO:0000256" key="9">
    <source>
        <dbReference type="ARBA" id="ARBA00023146"/>
    </source>
</evidence>
<feature type="non-terminal residue" evidence="13">
    <location>
        <position position="1"/>
    </location>
</feature>
<evidence type="ECO:0000256" key="8">
    <source>
        <dbReference type="ARBA" id="ARBA00022917"/>
    </source>
</evidence>
<evidence type="ECO:0000256" key="6">
    <source>
        <dbReference type="ARBA" id="ARBA00022741"/>
    </source>
</evidence>
<dbReference type="CDD" id="cd04323">
    <property type="entry name" value="AsnRS_cyto_like_N"/>
    <property type="match status" value="1"/>
</dbReference>
<comment type="subcellular location">
    <subcellularLocation>
        <location evidence="1">Cytoplasm</location>
    </subcellularLocation>
</comment>
<evidence type="ECO:0000313" key="14">
    <source>
        <dbReference type="Proteomes" id="UP000825002"/>
    </source>
</evidence>
<comment type="catalytic activity">
    <reaction evidence="11">
        <text>tRNA(Asn) + L-asparagine + ATP = L-asparaginyl-tRNA(Asn) + AMP + diphosphate + H(+)</text>
        <dbReference type="Rhea" id="RHEA:11180"/>
        <dbReference type="Rhea" id="RHEA-COMP:9659"/>
        <dbReference type="Rhea" id="RHEA-COMP:9674"/>
        <dbReference type="ChEBI" id="CHEBI:15378"/>
        <dbReference type="ChEBI" id="CHEBI:30616"/>
        <dbReference type="ChEBI" id="CHEBI:33019"/>
        <dbReference type="ChEBI" id="CHEBI:58048"/>
        <dbReference type="ChEBI" id="CHEBI:78442"/>
        <dbReference type="ChEBI" id="CHEBI:78515"/>
        <dbReference type="ChEBI" id="CHEBI:456215"/>
        <dbReference type="EC" id="6.1.1.22"/>
    </reaction>
</comment>
<reference evidence="13 14" key="1">
    <citation type="submission" date="2020-10" db="EMBL/GenBank/DDBJ databases">
        <authorList>
            <person name="Klimov P.B."/>
            <person name="Dyachkov S.M."/>
            <person name="Chetverikov P.E."/>
        </authorList>
    </citation>
    <scope>NUCLEOTIDE SEQUENCE [LARGE SCALE GENOMIC DNA]</scope>
    <source>
        <strain evidence="13">BMOC 18-1129-001#AD2665</strain>
        <tissue evidence="13">Entire mites</tissue>
    </source>
</reference>
<dbReference type="Gene3D" id="2.40.50.140">
    <property type="entry name" value="Nucleic acid-binding proteins"/>
    <property type="match status" value="1"/>
</dbReference>
<accession>A0ABQ7S5G9</accession>
<gene>
    <name evidence="13" type="primary">Nars</name>
    <name evidence="13" type="ORF">GZH46_02825</name>
</gene>
<comment type="caution">
    <text evidence="13">The sequence shown here is derived from an EMBL/GenBank/DDBJ whole genome shotgun (WGS) entry which is preliminary data.</text>
</comment>
<dbReference type="EC" id="6.1.1.22" evidence="3"/>
<keyword evidence="14" id="KW-1185">Reference proteome</keyword>
<organism evidence="13 14">
    <name type="scientific">Fragariocoptes setiger</name>
    <dbReference type="NCBI Taxonomy" id="1670756"/>
    <lineage>
        <taxon>Eukaryota</taxon>
        <taxon>Metazoa</taxon>
        <taxon>Ecdysozoa</taxon>
        <taxon>Arthropoda</taxon>
        <taxon>Chelicerata</taxon>
        <taxon>Arachnida</taxon>
        <taxon>Acari</taxon>
        <taxon>Acariformes</taxon>
        <taxon>Trombidiformes</taxon>
        <taxon>Prostigmata</taxon>
        <taxon>Eupodina</taxon>
        <taxon>Eriophyoidea</taxon>
        <taxon>Phytoptidae</taxon>
        <taxon>Fragariocoptes</taxon>
    </lineage>
</organism>
<dbReference type="PANTHER" id="PTHR22594">
    <property type="entry name" value="ASPARTYL/LYSYL-TRNA SYNTHETASE"/>
    <property type="match status" value="1"/>
</dbReference>
<dbReference type="EMBL" id="JAIFTH010001126">
    <property type="protein sequence ID" value="KAG9508673.1"/>
    <property type="molecule type" value="Genomic_DNA"/>
</dbReference>
<dbReference type="InterPro" id="IPR004522">
    <property type="entry name" value="Asn-tRNA-ligase"/>
</dbReference>
<dbReference type="Gene3D" id="3.30.930.10">
    <property type="entry name" value="Bira Bifunctional Protein, Domain 2"/>
    <property type="match status" value="1"/>
</dbReference>
<keyword evidence="8" id="KW-0648">Protein biosynthesis</keyword>
<feature type="domain" description="Aminoacyl-transfer RNA synthetases class-II family profile" evidence="12">
    <location>
        <begin position="138"/>
        <end position="430"/>
    </location>
</feature>
<dbReference type="Proteomes" id="UP000825002">
    <property type="component" value="Unassembled WGS sequence"/>
</dbReference>
<evidence type="ECO:0000313" key="13">
    <source>
        <dbReference type="EMBL" id="KAG9508673.1"/>
    </source>
</evidence>
<keyword evidence="5 13" id="KW-0436">Ligase</keyword>
<keyword evidence="7" id="KW-0067">ATP-binding</keyword>
<dbReference type="GO" id="GO:0016874">
    <property type="term" value="F:ligase activity"/>
    <property type="evidence" value="ECO:0007669"/>
    <property type="project" value="UniProtKB-KW"/>
</dbReference>
<dbReference type="NCBIfam" id="TIGR00457">
    <property type="entry name" value="asnS"/>
    <property type="match status" value="1"/>
</dbReference>
<keyword evidence="6" id="KW-0547">Nucleotide-binding</keyword>
<dbReference type="PROSITE" id="PS50862">
    <property type="entry name" value="AA_TRNA_LIGASE_II"/>
    <property type="match status" value="1"/>
</dbReference>
<sequence length="438" mass="50192">MTSIKLRDAEKYRGQRVQIEGWAHRIRRQSKKLMFVVVRDGTGYMQCVLSNTLCQAQDSQVMQTEASIRITGIIKELPAGKSAPGGHELQVDHCELVSNAPPGGIDNALNEESGVDVQLDQRHLMLRGENLSRIMLFRSLMTKHLRAHYFDRGYVEVTPPTLVTGQVEGGSTLFKLDFFGEQAYLTQSSQLYLESVLPSLGDVFCIAQSYRAEQSRTRRHLAEYTHVEAERPFITFEQLLDTIEDLIVDLMERVMSDPVASRIVHELNPDFKPPKKPFRRMQYSEAIDYLKDHDIKKESGDFYEFGEDIPEMPERKMTDAINEPIMLIKFPAGIKAFYMSKCKEDSNLTESVDVLLPGVGEIVGGSMRIWDQMELLEAYKKEKIDPAPYYWYNDQRVYGSCPHGGYGVGLERLITYVLNRQHIRDSVLYPRYVSRCKP</sequence>
<evidence type="ECO:0000256" key="10">
    <source>
        <dbReference type="ARBA" id="ARBA00029886"/>
    </source>
</evidence>
<dbReference type="PRINTS" id="PR01042">
    <property type="entry name" value="TRNASYNTHASP"/>
</dbReference>
<dbReference type="SUPFAM" id="SSF55681">
    <property type="entry name" value="Class II aaRS and biotin synthetases"/>
    <property type="match status" value="1"/>
</dbReference>
<dbReference type="PANTHER" id="PTHR22594:SF16">
    <property type="entry name" value="ASPARAGINE--TRNA LIGASE, CYTOPLASMIC"/>
    <property type="match status" value="1"/>
</dbReference>
<name>A0ABQ7S5G9_9ACAR</name>
<evidence type="ECO:0000256" key="3">
    <source>
        <dbReference type="ARBA" id="ARBA00012816"/>
    </source>
</evidence>
<keyword evidence="9" id="KW-0030">Aminoacyl-tRNA synthetase</keyword>
<proteinExistence type="inferred from homology"/>
<dbReference type="InterPro" id="IPR002312">
    <property type="entry name" value="Asp/Asn-tRNA-synth_IIb"/>
</dbReference>
<evidence type="ECO:0000256" key="11">
    <source>
        <dbReference type="ARBA" id="ARBA00047844"/>
    </source>
</evidence>
<dbReference type="InterPro" id="IPR045864">
    <property type="entry name" value="aa-tRNA-synth_II/BPL/LPL"/>
</dbReference>
<evidence type="ECO:0000256" key="4">
    <source>
        <dbReference type="ARBA" id="ARBA00022490"/>
    </source>
</evidence>
<protein>
    <recommendedName>
        <fullName evidence="3">asparagine--tRNA ligase</fullName>
        <ecNumber evidence="3">6.1.1.22</ecNumber>
    </recommendedName>
    <alternativeName>
        <fullName evidence="10">Asparaginyl-tRNA synthetase</fullName>
    </alternativeName>
</protein>
<dbReference type="Pfam" id="PF00152">
    <property type="entry name" value="tRNA-synt_2"/>
    <property type="match status" value="1"/>
</dbReference>
<comment type="similarity">
    <text evidence="2">Belongs to the class-II aminoacyl-tRNA synthetase family.</text>
</comment>
<dbReference type="InterPro" id="IPR004364">
    <property type="entry name" value="Aa-tRNA-synt_II"/>
</dbReference>
<evidence type="ECO:0000259" key="12">
    <source>
        <dbReference type="PROSITE" id="PS50862"/>
    </source>
</evidence>
<evidence type="ECO:0000256" key="7">
    <source>
        <dbReference type="ARBA" id="ARBA00022840"/>
    </source>
</evidence>
<keyword evidence="4" id="KW-0963">Cytoplasm</keyword>
<dbReference type="SUPFAM" id="SSF50249">
    <property type="entry name" value="Nucleic acid-binding proteins"/>
    <property type="match status" value="1"/>
</dbReference>
<dbReference type="CDD" id="cd00776">
    <property type="entry name" value="AsxRS_core"/>
    <property type="match status" value="1"/>
</dbReference>
<dbReference type="InterPro" id="IPR004365">
    <property type="entry name" value="NA-bd_OB_tRNA"/>
</dbReference>
<dbReference type="InterPro" id="IPR006195">
    <property type="entry name" value="aa-tRNA-synth_II"/>
</dbReference>